<sequence>MPHGHEVVTQEAESSRAFPREAVPLVKSEVSSPGGAVHCKKRPPITPFFPDQGSQAAPSLRKRFRLSFTTLPTSSTGNIDAMKTPLMILVALHCSLLCLGGKSSSKASGKYVTCASYDFSQSPNVCTDQTSTAWRCETCTGSITAHGCRLNDSKQEDPDTVDCAFSFGPDPQSNDRKQSSCLDEFRHSHTCAEAEGQSPLGSASGVSVRHRLESRVPPSPQRLTQSRLAQISTTSCLIVSAAVFDVFKPDLFKFKNNQPTKAPAVQAQPSTSAASTSIGPSKTSNHAAPANDSHNRPAALNRTANLNNIIVNKCQQGNPVLTLIKSVPWEFGDTISDYQLNQTTGSLFLSLKYHRLHPDYLDTRLKKLNKAYDLKILLCLCDSNDHEAVLKDITKTCMINEFTLIVGWSNSEIARYIQLFKSFEKRPPDLIKEKIDDDYMSRLTNVLTTVRGLNKTDVLTLATNFRSFRQIVEASPSELSLCPGLGEKKVKRLLEAFNSDFRTFPKHNDTVEN</sequence>
<dbReference type="Proteomes" id="UP001164743">
    <property type="component" value="Chromosome 4A"/>
</dbReference>
<protein>
    <recommendedName>
        <fullName evidence="8">ERCC1-like central domain-containing protein</fullName>
    </recommendedName>
</protein>
<dbReference type="EMBL" id="CP110424">
    <property type="protein sequence ID" value="WAQ83898.1"/>
    <property type="molecule type" value="Genomic_DNA"/>
</dbReference>
<dbReference type="InterPro" id="IPR004579">
    <property type="entry name" value="ERCC1/RAD10/SWI10"/>
</dbReference>
<dbReference type="SUPFAM" id="SSF52980">
    <property type="entry name" value="Restriction endonuclease-like"/>
    <property type="match status" value="1"/>
</dbReference>
<dbReference type="InterPro" id="IPR010994">
    <property type="entry name" value="RuvA_2-like"/>
</dbReference>
<evidence type="ECO:0000256" key="7">
    <source>
        <dbReference type="SAM" id="MobiDB-lite"/>
    </source>
</evidence>
<dbReference type="Pfam" id="PF03834">
    <property type="entry name" value="Rad10"/>
    <property type="match status" value="1"/>
</dbReference>
<evidence type="ECO:0000313" key="9">
    <source>
        <dbReference type="EMBL" id="WAQ83898.1"/>
    </source>
</evidence>
<organism evidence="9 10">
    <name type="scientific">Puccinia triticina</name>
    <dbReference type="NCBI Taxonomy" id="208348"/>
    <lineage>
        <taxon>Eukaryota</taxon>
        <taxon>Fungi</taxon>
        <taxon>Dikarya</taxon>
        <taxon>Basidiomycota</taxon>
        <taxon>Pucciniomycotina</taxon>
        <taxon>Pucciniomycetes</taxon>
        <taxon>Pucciniales</taxon>
        <taxon>Pucciniaceae</taxon>
        <taxon>Puccinia</taxon>
    </lineage>
</organism>
<keyword evidence="10" id="KW-1185">Reference proteome</keyword>
<evidence type="ECO:0000256" key="2">
    <source>
        <dbReference type="ARBA" id="ARBA00008283"/>
    </source>
</evidence>
<feature type="region of interest" description="Disordered" evidence="7">
    <location>
        <begin position="192"/>
        <end position="226"/>
    </location>
</feature>
<dbReference type="InterPro" id="IPR011335">
    <property type="entry name" value="Restrct_endonuc-II-like"/>
</dbReference>
<evidence type="ECO:0000256" key="1">
    <source>
        <dbReference type="ARBA" id="ARBA00004123"/>
    </source>
</evidence>
<evidence type="ECO:0000256" key="6">
    <source>
        <dbReference type="ARBA" id="ARBA00023242"/>
    </source>
</evidence>
<evidence type="ECO:0000259" key="8">
    <source>
        <dbReference type="Pfam" id="PF03834"/>
    </source>
</evidence>
<feature type="region of interest" description="Disordered" evidence="7">
    <location>
        <begin position="261"/>
        <end position="298"/>
    </location>
</feature>
<proteinExistence type="inferred from homology"/>
<dbReference type="InterPro" id="IPR047260">
    <property type="entry name" value="ERCC1-like_central_dom"/>
</dbReference>
<dbReference type="PANTHER" id="PTHR12749">
    <property type="entry name" value="EXCISION REPAIR CROSS-COMPLEMENTING 1 ERCC1"/>
    <property type="match status" value="1"/>
</dbReference>
<dbReference type="Gene3D" id="3.40.50.10130">
    <property type="match status" value="1"/>
</dbReference>
<evidence type="ECO:0000313" key="10">
    <source>
        <dbReference type="Proteomes" id="UP001164743"/>
    </source>
</evidence>
<name>A0ABY7CG67_9BASI</name>
<evidence type="ECO:0000256" key="4">
    <source>
        <dbReference type="ARBA" id="ARBA00023125"/>
    </source>
</evidence>
<keyword evidence="6" id="KW-0539">Nucleus</keyword>
<comment type="similarity">
    <text evidence="2">Belongs to the ERCC1/RAD10/SWI10 family.</text>
</comment>
<feature type="compositionally biased region" description="Low complexity" evidence="7">
    <location>
        <begin position="262"/>
        <end position="277"/>
    </location>
</feature>
<keyword evidence="4" id="KW-0238">DNA-binding</keyword>
<dbReference type="PANTHER" id="PTHR12749:SF0">
    <property type="entry name" value="DNA EXCISION REPAIR PROTEIN ERCC-1"/>
    <property type="match status" value="1"/>
</dbReference>
<dbReference type="Pfam" id="PF14520">
    <property type="entry name" value="HHH_5"/>
    <property type="match status" value="1"/>
</dbReference>
<comment type="subcellular location">
    <subcellularLocation>
        <location evidence="1">Nucleus</location>
    </subcellularLocation>
</comment>
<accession>A0ABY7CG67</accession>
<dbReference type="GeneID" id="77809117"/>
<reference evidence="9" key="1">
    <citation type="submission" date="2022-10" db="EMBL/GenBank/DDBJ databases">
        <title>Puccinia triticina Genome sequencing and assembly.</title>
        <authorList>
            <person name="Li C."/>
        </authorList>
    </citation>
    <scope>NUCLEOTIDE SEQUENCE</scope>
    <source>
        <strain evidence="9">Pt15</strain>
    </source>
</reference>
<dbReference type="RefSeq" id="XP_053019453.1">
    <property type="nucleotide sequence ID" value="XM_053168222.1"/>
</dbReference>
<dbReference type="SUPFAM" id="SSF47781">
    <property type="entry name" value="RuvA domain 2-like"/>
    <property type="match status" value="1"/>
</dbReference>
<keyword evidence="5" id="KW-0234">DNA repair</keyword>
<dbReference type="Gene3D" id="1.10.150.20">
    <property type="entry name" value="5' to 3' exonuclease, C-terminal subdomain"/>
    <property type="match status" value="1"/>
</dbReference>
<evidence type="ECO:0000256" key="5">
    <source>
        <dbReference type="ARBA" id="ARBA00023204"/>
    </source>
</evidence>
<dbReference type="NCBIfam" id="TIGR00597">
    <property type="entry name" value="rad10"/>
    <property type="match status" value="1"/>
</dbReference>
<gene>
    <name evidence="9" type="ORF">PtA15_4A347</name>
</gene>
<evidence type="ECO:0000256" key="3">
    <source>
        <dbReference type="ARBA" id="ARBA00022763"/>
    </source>
</evidence>
<feature type="domain" description="ERCC1-like central" evidence="8">
    <location>
        <begin position="308"/>
        <end position="421"/>
    </location>
</feature>
<dbReference type="CDD" id="cd22325">
    <property type="entry name" value="ERCC1_C-like"/>
    <property type="match status" value="1"/>
</dbReference>
<keyword evidence="3" id="KW-0227">DNA damage</keyword>